<name>A0ABU0X8L7_9PSEU</name>
<feature type="compositionally biased region" description="Low complexity" evidence="1">
    <location>
        <begin position="232"/>
        <end position="250"/>
    </location>
</feature>
<feature type="region of interest" description="Disordered" evidence="1">
    <location>
        <begin position="700"/>
        <end position="722"/>
    </location>
</feature>
<sequence length="842" mass="90743">MERMVRGRPGGPSPKAAWLGRWAGCQEADQACRGGGATEPRVEAEVCQDHPAGEVLLRDQCADPLSGPASGNAEGVFAPGHLGELTRHLPASSSTPSWRKPWTGAAPTRRLPGHPRPPGLPPGDGGTPARALVRHCRQLTERIDALPAEISTLVARPASALPGIRGCGPLTAAKTLGESADIRRFRSRDAYARHNGTAPLPVWSSNRARHRLSRTGNRQPDAAPHRIALTRAAATPTPEPSSPADEPAATVDSKPSACSNDTSPTSHLDVGVHRTASALPRYEAALAGSDKTVAVLHELGDARAPGSPRRSVPGSRRHCDEGLGTHSGCGATHHHGLRTDNVLEPGAVAPDGTRTTCSPGFTGFHLTGDGFTSMAQCGPIRRRPNGRRAAGVTGNPSHGRTVRAAATSAVRQARALVLITLACAPAPTDQYGRTATSHRSRTGSAARHPIQRPSRAVAANSTPEASHVHRTLVHTRRNRPRQRSRSQQRSRPGSRHRSRHDARNPPVPQTVHRGLRQRARQRTRHRHRPGVHRFREALLLAERGRPLPGPGRWAQGVRRARRAGAHAAARHHERLLGAGTAGGGRRLDRRRRAATAGRSVVDGRAGRFDHGLLPARRRRVRQGARGEGRVGRPGRDLPARRRPAVAVAVRGGPARQPRPVRARRGRQVEALRVRLRRQAQEQAIRGRAVRRPVAGGRLLRRGRPRARRGGGRQEALDGQDALARGGRGRLGWLRGLRVEHRVPVHHPEDATAVPVRGRPVGRPRDHRVRRHHHHGRGGAAESLRGQQRPVAAQADGVGRRRPGVDRRRGRRAGRRAPRQVEPHPVPRPAAPGGVGVLRPGAE</sequence>
<feature type="region of interest" description="Disordered" evidence="1">
    <location>
        <begin position="299"/>
        <end position="318"/>
    </location>
</feature>
<feature type="compositionally biased region" description="Basic residues" evidence="1">
    <location>
        <begin position="513"/>
        <end position="530"/>
    </location>
</feature>
<feature type="region of interest" description="Disordered" evidence="1">
    <location>
        <begin position="428"/>
        <end position="530"/>
    </location>
</feature>
<feature type="compositionally biased region" description="Basic residues" evidence="1">
    <location>
        <begin position="700"/>
        <end position="710"/>
    </location>
</feature>
<feature type="compositionally biased region" description="Polar residues" evidence="1">
    <location>
        <begin position="256"/>
        <end position="266"/>
    </location>
</feature>
<evidence type="ECO:0000256" key="1">
    <source>
        <dbReference type="SAM" id="MobiDB-lite"/>
    </source>
</evidence>
<dbReference type="Proteomes" id="UP001225605">
    <property type="component" value="Unassembled WGS sequence"/>
</dbReference>
<feature type="compositionally biased region" description="Low complexity" evidence="1">
    <location>
        <begin position="302"/>
        <end position="314"/>
    </location>
</feature>
<feature type="region of interest" description="Disordered" evidence="1">
    <location>
        <begin position="193"/>
        <end position="271"/>
    </location>
</feature>
<proteinExistence type="predicted"/>
<accession>A0ABU0X8L7</accession>
<evidence type="ECO:0000259" key="2">
    <source>
        <dbReference type="Pfam" id="PF02371"/>
    </source>
</evidence>
<feature type="region of interest" description="Disordered" evidence="1">
    <location>
        <begin position="578"/>
        <end position="598"/>
    </location>
</feature>
<dbReference type="EMBL" id="NSDM01000014">
    <property type="protein sequence ID" value="MDQ2587942.1"/>
    <property type="molecule type" value="Genomic_DNA"/>
</dbReference>
<protein>
    <recommendedName>
        <fullName evidence="2">Transposase IS116/IS110/IS902 C-terminal domain-containing protein</fullName>
    </recommendedName>
</protein>
<dbReference type="Pfam" id="PF02371">
    <property type="entry name" value="Transposase_20"/>
    <property type="match status" value="1"/>
</dbReference>
<organism evidence="3 4">
    <name type="scientific">Saccharothrix yanglingensis</name>
    <dbReference type="NCBI Taxonomy" id="659496"/>
    <lineage>
        <taxon>Bacteria</taxon>
        <taxon>Bacillati</taxon>
        <taxon>Actinomycetota</taxon>
        <taxon>Actinomycetes</taxon>
        <taxon>Pseudonocardiales</taxon>
        <taxon>Pseudonocardiaceae</taxon>
        <taxon>Saccharothrix</taxon>
    </lineage>
</organism>
<feature type="region of interest" description="Disordered" evidence="1">
    <location>
        <begin position="89"/>
        <end position="127"/>
    </location>
</feature>
<dbReference type="InterPro" id="IPR003346">
    <property type="entry name" value="Transposase_20"/>
</dbReference>
<feature type="compositionally biased region" description="Basic residues" evidence="1">
    <location>
        <begin position="807"/>
        <end position="817"/>
    </location>
</feature>
<feature type="compositionally biased region" description="Basic residues" evidence="1">
    <location>
        <begin position="759"/>
        <end position="776"/>
    </location>
</feature>
<gene>
    <name evidence="3" type="ORF">CKY47_28965</name>
</gene>
<keyword evidence="4" id="KW-1185">Reference proteome</keyword>
<evidence type="ECO:0000313" key="3">
    <source>
        <dbReference type="EMBL" id="MDQ2587942.1"/>
    </source>
</evidence>
<dbReference type="PANTHER" id="PTHR33055:SF16">
    <property type="entry name" value="TRANSPOSASE FOR INSERTION SEQUENCE ELEMENT IS1547"/>
    <property type="match status" value="1"/>
</dbReference>
<comment type="caution">
    <text evidence="3">The sequence shown here is derived from an EMBL/GenBank/DDBJ whole genome shotgun (WGS) entry which is preliminary data.</text>
</comment>
<feature type="compositionally biased region" description="Basic and acidic residues" evidence="1">
    <location>
        <begin position="624"/>
        <end position="639"/>
    </location>
</feature>
<dbReference type="PANTHER" id="PTHR33055">
    <property type="entry name" value="TRANSPOSASE FOR INSERTION SEQUENCE ELEMENT IS1111A"/>
    <property type="match status" value="1"/>
</dbReference>
<feature type="compositionally biased region" description="Basic residues" evidence="1">
    <location>
        <begin position="468"/>
        <end position="500"/>
    </location>
</feature>
<reference evidence="3 4" key="1">
    <citation type="submission" date="2017-06" db="EMBL/GenBank/DDBJ databases">
        <title>Cultured bacterium strain Saccharothrix yanglingensis Hhs.015.</title>
        <authorList>
            <person name="Xia Y."/>
        </authorList>
    </citation>
    <scope>NUCLEOTIDE SEQUENCE [LARGE SCALE GENOMIC DNA]</scope>
    <source>
        <strain evidence="3 4">Hhs.015</strain>
    </source>
</reference>
<feature type="region of interest" description="Disordered" evidence="1">
    <location>
        <begin position="620"/>
        <end position="643"/>
    </location>
</feature>
<evidence type="ECO:0000313" key="4">
    <source>
        <dbReference type="Proteomes" id="UP001225605"/>
    </source>
</evidence>
<dbReference type="InterPro" id="IPR047650">
    <property type="entry name" value="Transpos_IS110"/>
</dbReference>
<feature type="domain" description="Transposase IS116/IS110/IS902 C-terminal" evidence="2">
    <location>
        <begin position="160"/>
        <end position="235"/>
    </location>
</feature>
<feature type="region of interest" description="Disordered" evidence="1">
    <location>
        <begin position="748"/>
        <end position="842"/>
    </location>
</feature>